<keyword evidence="1" id="KW-0175">Coiled coil</keyword>
<dbReference type="EMBL" id="JAGHKO010000004">
    <property type="protein sequence ID" value="MBO9202640.1"/>
    <property type="molecule type" value="Genomic_DNA"/>
</dbReference>
<evidence type="ECO:0008006" key="4">
    <source>
        <dbReference type="Google" id="ProtNLM"/>
    </source>
</evidence>
<gene>
    <name evidence="2" type="ORF">J7I42_20290</name>
</gene>
<evidence type="ECO:0000313" key="2">
    <source>
        <dbReference type="EMBL" id="MBO9202640.1"/>
    </source>
</evidence>
<dbReference type="Proteomes" id="UP000677244">
    <property type="component" value="Unassembled WGS sequence"/>
</dbReference>
<name>A0ABS3YXJ1_9BACT</name>
<comment type="caution">
    <text evidence="2">The sequence shown here is derived from an EMBL/GenBank/DDBJ whole genome shotgun (WGS) entry which is preliminary data.</text>
</comment>
<accession>A0ABS3YXJ1</accession>
<evidence type="ECO:0000313" key="3">
    <source>
        <dbReference type="Proteomes" id="UP000677244"/>
    </source>
</evidence>
<evidence type="ECO:0000256" key="1">
    <source>
        <dbReference type="SAM" id="Coils"/>
    </source>
</evidence>
<keyword evidence="3" id="KW-1185">Reference proteome</keyword>
<organism evidence="2 3">
    <name type="scientific">Niastella soli</name>
    <dbReference type="NCBI Taxonomy" id="2821487"/>
    <lineage>
        <taxon>Bacteria</taxon>
        <taxon>Pseudomonadati</taxon>
        <taxon>Bacteroidota</taxon>
        <taxon>Chitinophagia</taxon>
        <taxon>Chitinophagales</taxon>
        <taxon>Chitinophagaceae</taxon>
        <taxon>Niastella</taxon>
    </lineage>
</organism>
<proteinExistence type="predicted"/>
<dbReference type="RefSeq" id="WP_209140681.1">
    <property type="nucleotide sequence ID" value="NZ_JAGHKO010000004.1"/>
</dbReference>
<sequence length="235" mass="27448">MKPTIINHPFHVIKLNYCSEGPLSTLEQEAITKYVELHNGSQSYKELLTRLHIYYTSTDIILLHCQITFNNLQNEYLLLTPMLHYLQEGGPLTDSEIASIDESERVCYDTQPLLTQLHSFNNKYDNYIEDLRVTEQEFATVEKQKEKLDQLFDVFEERYLFPIITDYKNRAIDFCPLQENFDDFRSAFSDLTDFADSLYDARATFLDQHILLHNKIVELDKDILSLFAAINGDAN</sequence>
<protein>
    <recommendedName>
        <fullName evidence="4">Autophagy-related protein 17</fullName>
    </recommendedName>
</protein>
<reference evidence="2 3" key="1">
    <citation type="submission" date="2021-03" db="EMBL/GenBank/DDBJ databases">
        <title>Assistant Professor.</title>
        <authorList>
            <person name="Huq M.A."/>
        </authorList>
    </citation>
    <scope>NUCLEOTIDE SEQUENCE [LARGE SCALE GENOMIC DNA]</scope>
    <source>
        <strain evidence="2 3">MAH-29</strain>
    </source>
</reference>
<feature type="coiled-coil region" evidence="1">
    <location>
        <begin position="117"/>
        <end position="151"/>
    </location>
</feature>